<comment type="caution">
    <text evidence="1">The sequence shown here is derived from an EMBL/GenBank/DDBJ whole genome shotgun (WGS) entry which is preliminary data.</text>
</comment>
<dbReference type="InterPro" id="IPR054688">
    <property type="entry name" value="CD1247_N"/>
</dbReference>
<dbReference type="AlphaFoldDB" id="A1HQ79"/>
<evidence type="ECO:0000313" key="1">
    <source>
        <dbReference type="EMBL" id="EAX47926.1"/>
    </source>
</evidence>
<dbReference type="OrthoDB" id="2381377at2"/>
<gene>
    <name evidence="1" type="ORF">TcarDRAFT_1615</name>
</gene>
<dbReference type="NCBIfam" id="NF045650">
    <property type="entry name" value="CD1247_Nterm"/>
    <property type="match status" value="1"/>
</dbReference>
<organism evidence="1 2">
    <name type="scientific">Thermosinus carboxydivorans Nor1</name>
    <dbReference type="NCBI Taxonomy" id="401526"/>
    <lineage>
        <taxon>Bacteria</taxon>
        <taxon>Bacillati</taxon>
        <taxon>Bacillota</taxon>
        <taxon>Negativicutes</taxon>
        <taxon>Selenomonadales</taxon>
        <taxon>Sporomusaceae</taxon>
        <taxon>Thermosinus</taxon>
    </lineage>
</organism>
<proteinExistence type="predicted"/>
<dbReference type="RefSeq" id="WP_007289186.1">
    <property type="nucleotide sequence ID" value="NZ_AAWL01000006.1"/>
</dbReference>
<dbReference type="EMBL" id="AAWL01000006">
    <property type="protein sequence ID" value="EAX47926.1"/>
    <property type="molecule type" value="Genomic_DNA"/>
</dbReference>
<dbReference type="Proteomes" id="UP000005139">
    <property type="component" value="Unassembled WGS sequence"/>
</dbReference>
<reference evidence="1 2" key="2">
    <citation type="submission" date="2007-01" db="EMBL/GenBank/DDBJ databases">
        <title>Sequencing of the draft genome and assembly of Thermosinus carboxydivorans Nor1.</title>
        <authorList>
            <consortium name="US DOE Joint Genome Institute (JGI-PGF)"/>
            <person name="Copeland A."/>
            <person name="Lucas S."/>
            <person name="Lapidus A."/>
            <person name="Barry K."/>
            <person name="Glavina del Rio T."/>
            <person name="Dalin E."/>
            <person name="Tice H."/>
            <person name="Bruce D."/>
            <person name="Pitluck S."/>
            <person name="Richardson P."/>
        </authorList>
    </citation>
    <scope>NUCLEOTIDE SEQUENCE [LARGE SCALE GENOMIC DNA]</scope>
    <source>
        <strain evidence="1 2">Nor1</strain>
    </source>
</reference>
<keyword evidence="2" id="KW-1185">Reference proteome</keyword>
<name>A1HQ79_9FIRM</name>
<dbReference type="eggNOG" id="ENOG5032YE8">
    <property type="taxonomic scope" value="Bacteria"/>
</dbReference>
<accession>A1HQ79</accession>
<evidence type="ECO:0000313" key="2">
    <source>
        <dbReference type="Proteomes" id="UP000005139"/>
    </source>
</evidence>
<protein>
    <recommendedName>
        <fullName evidence="3">AraC family transcriptional regulator</fullName>
    </recommendedName>
</protein>
<evidence type="ECO:0008006" key="3">
    <source>
        <dbReference type="Google" id="ProtNLM"/>
    </source>
</evidence>
<sequence length="154" mass="17304">MANLKEKVAYLQGLTKGLNVDTQSPEGKLLVNIVDVLDSFAEEWACMSVAQQELENYVETIDDDLTDLEDEVYDVKMVDDAEIADEDEDEDMVEVECPICHEDVTFEADLLDEDDPVEVTCPHCGGIVYDNTLDFADDEMEDMRSGRHLLHPGV</sequence>
<reference evidence="1 2" key="1">
    <citation type="submission" date="2007-01" db="EMBL/GenBank/DDBJ databases">
        <title>Annotation of the draft genome assembly of Thermosinus carboxydivorans Nor1.</title>
        <authorList>
            <consortium name="US DOE Joint Genome Institute (JGI-ORNL)"/>
            <person name="Larimer F."/>
            <person name="Land M."/>
            <person name="Hauser L."/>
        </authorList>
    </citation>
    <scope>NUCLEOTIDE SEQUENCE [LARGE SCALE GENOMIC DNA]</scope>
    <source>
        <strain evidence="1 2">Nor1</strain>
    </source>
</reference>